<dbReference type="PANTHER" id="PTHR37534">
    <property type="entry name" value="TRANSCRIPTIONAL ACTIVATOR PROTEIN UGA3"/>
    <property type="match status" value="1"/>
</dbReference>
<dbReference type="InterPro" id="IPR021858">
    <property type="entry name" value="Fun_TF"/>
</dbReference>
<dbReference type="GO" id="GO:0000981">
    <property type="term" value="F:DNA-binding transcription factor activity, RNA polymerase II-specific"/>
    <property type="evidence" value="ECO:0007669"/>
    <property type="project" value="InterPro"/>
</dbReference>
<dbReference type="Proteomes" id="UP001203852">
    <property type="component" value="Unassembled WGS sequence"/>
</dbReference>
<keyword evidence="5" id="KW-0539">Nucleus</keyword>
<evidence type="ECO:0000256" key="4">
    <source>
        <dbReference type="ARBA" id="ARBA00023163"/>
    </source>
</evidence>
<accession>A0AAN6DS38</accession>
<proteinExistence type="predicted"/>
<name>A0AAN6DS38_9EURO</name>
<dbReference type="InterPro" id="IPR001138">
    <property type="entry name" value="Zn2Cys6_DnaBD"/>
</dbReference>
<keyword evidence="8" id="KW-1185">Reference proteome</keyword>
<reference evidence="7" key="1">
    <citation type="journal article" date="2022" name="bioRxiv">
        <title>Deciphering the potential niche of two novel black yeast fungi from a biological soil crust based on their genomes, phenotypes, and melanin regulation.</title>
        <authorList>
            <consortium name="DOE Joint Genome Institute"/>
            <person name="Carr E.C."/>
            <person name="Barton Q."/>
            <person name="Grambo S."/>
            <person name="Sullivan M."/>
            <person name="Renfro C.M."/>
            <person name="Kuo A."/>
            <person name="Pangilinan J."/>
            <person name="Lipzen A."/>
            <person name="Keymanesh K."/>
            <person name="Savage E."/>
            <person name="Barry K."/>
            <person name="Grigoriev I.V."/>
            <person name="Riekhof W.R."/>
            <person name="Harris S.S."/>
        </authorList>
    </citation>
    <scope>NUCLEOTIDE SEQUENCE</scope>
    <source>
        <strain evidence="7">JF 03-4F</strain>
    </source>
</reference>
<dbReference type="PANTHER" id="PTHR37534:SF15">
    <property type="entry name" value="ZN(II)2CYS6 TRANSCRIPTION FACTOR (EUROFUNG)"/>
    <property type="match status" value="1"/>
</dbReference>
<dbReference type="EMBL" id="MU404358">
    <property type="protein sequence ID" value="KAI1610473.1"/>
    <property type="molecule type" value="Genomic_DNA"/>
</dbReference>
<dbReference type="Gene3D" id="4.10.240.10">
    <property type="entry name" value="Zn(2)-C6 fungal-type DNA-binding domain"/>
    <property type="match status" value="1"/>
</dbReference>
<dbReference type="SUPFAM" id="SSF57701">
    <property type="entry name" value="Zn2/Cys6 DNA-binding domain"/>
    <property type="match status" value="1"/>
</dbReference>
<evidence type="ECO:0000256" key="5">
    <source>
        <dbReference type="ARBA" id="ARBA00023242"/>
    </source>
</evidence>
<keyword evidence="2" id="KW-0805">Transcription regulation</keyword>
<keyword evidence="4" id="KW-0804">Transcription</keyword>
<evidence type="ECO:0000256" key="3">
    <source>
        <dbReference type="ARBA" id="ARBA00023125"/>
    </source>
</evidence>
<dbReference type="InterPro" id="IPR036864">
    <property type="entry name" value="Zn2-C6_fun-type_DNA-bd_sf"/>
</dbReference>
<evidence type="ECO:0000256" key="2">
    <source>
        <dbReference type="ARBA" id="ARBA00023015"/>
    </source>
</evidence>
<dbReference type="SMART" id="SM00066">
    <property type="entry name" value="GAL4"/>
    <property type="match status" value="1"/>
</dbReference>
<dbReference type="GO" id="GO:0000976">
    <property type="term" value="F:transcription cis-regulatory region binding"/>
    <property type="evidence" value="ECO:0007669"/>
    <property type="project" value="TreeGrafter"/>
</dbReference>
<dbReference type="CDD" id="cd00067">
    <property type="entry name" value="GAL4"/>
    <property type="match status" value="1"/>
</dbReference>
<sequence length="504" mass="56912">MSLRLSSLDPNEPRAARDCRTCSRRRVKCDRSLETCRKCALKGLPCPGYGLRIQWGQGVASRGKLTGKAIPVLEAAPAKYQTERNTATSTSSTPYNFAMSPDTIHNKFGLNLDLALFHPPDYVESNAFRDLIHYYDHVVAAVMPWVDGPDNAWRTIMLPLAMESEALLLAILALSAEHYSSKTGSTLTGEHGPLSAHYRERSLQLLAQNLRTELAENQKAHQGPACAMLATILVLCNVEMIHCDSAVWPVHWKAARMITRRWTSSHHPRPTLDSGFRFLIKEAFVYDVFGSTTTFDGEEQIPCSVLDGEDTQLFTQWLQLVQEVTIVERRRHAAMPADQYQLHSADMIQLQKRFKEATESSLLISQSLGFEGLQSDIATLLVLYQQAGLLYSYQALHRKDSALARKDCVESVVDSIRLIQNLDSFQHDLVWPLFLVGTESRNNPSRQKFAESAMLEAMRSTAYSNCRLALEFLRHFWTTDELVVVDWVQFCRQESQKGLSFVVI</sequence>
<comment type="caution">
    <text evidence="7">The sequence shown here is derived from an EMBL/GenBank/DDBJ whole genome shotgun (WGS) entry which is preliminary data.</text>
</comment>
<feature type="domain" description="Zn(2)-C6 fungal-type" evidence="6">
    <location>
        <begin position="18"/>
        <end position="46"/>
    </location>
</feature>
<protein>
    <submittedName>
        <fullName evidence="7">Fungal-specific transcription factor domain-containing protein</fullName>
    </submittedName>
</protein>
<dbReference type="Pfam" id="PF11951">
    <property type="entry name" value="Fungal_trans_2"/>
    <property type="match status" value="1"/>
</dbReference>
<comment type="subcellular location">
    <subcellularLocation>
        <location evidence="1">Nucleus</location>
    </subcellularLocation>
</comment>
<dbReference type="GO" id="GO:0045944">
    <property type="term" value="P:positive regulation of transcription by RNA polymerase II"/>
    <property type="evidence" value="ECO:0007669"/>
    <property type="project" value="TreeGrafter"/>
</dbReference>
<gene>
    <name evidence="7" type="ORF">EDD36DRAFT_326906</name>
</gene>
<dbReference type="Pfam" id="PF00172">
    <property type="entry name" value="Zn_clus"/>
    <property type="match status" value="1"/>
</dbReference>
<organism evidence="7 8">
    <name type="scientific">Exophiala viscosa</name>
    <dbReference type="NCBI Taxonomy" id="2486360"/>
    <lineage>
        <taxon>Eukaryota</taxon>
        <taxon>Fungi</taxon>
        <taxon>Dikarya</taxon>
        <taxon>Ascomycota</taxon>
        <taxon>Pezizomycotina</taxon>
        <taxon>Eurotiomycetes</taxon>
        <taxon>Chaetothyriomycetidae</taxon>
        <taxon>Chaetothyriales</taxon>
        <taxon>Herpotrichiellaceae</taxon>
        <taxon>Exophiala</taxon>
    </lineage>
</organism>
<dbReference type="AlphaFoldDB" id="A0AAN6DS38"/>
<dbReference type="GO" id="GO:0005634">
    <property type="term" value="C:nucleus"/>
    <property type="evidence" value="ECO:0007669"/>
    <property type="project" value="UniProtKB-SubCell"/>
</dbReference>
<evidence type="ECO:0000313" key="8">
    <source>
        <dbReference type="Proteomes" id="UP001203852"/>
    </source>
</evidence>
<keyword evidence="3" id="KW-0238">DNA-binding</keyword>
<dbReference type="GO" id="GO:0008270">
    <property type="term" value="F:zinc ion binding"/>
    <property type="evidence" value="ECO:0007669"/>
    <property type="project" value="InterPro"/>
</dbReference>
<evidence type="ECO:0000313" key="7">
    <source>
        <dbReference type="EMBL" id="KAI1610473.1"/>
    </source>
</evidence>
<dbReference type="PROSITE" id="PS50048">
    <property type="entry name" value="ZN2_CY6_FUNGAL_2"/>
    <property type="match status" value="1"/>
</dbReference>
<evidence type="ECO:0000256" key="1">
    <source>
        <dbReference type="ARBA" id="ARBA00004123"/>
    </source>
</evidence>
<evidence type="ECO:0000259" key="6">
    <source>
        <dbReference type="PROSITE" id="PS50048"/>
    </source>
</evidence>